<evidence type="ECO:0000313" key="1">
    <source>
        <dbReference type="EMBL" id="MCZ0729629.1"/>
    </source>
</evidence>
<comment type="caution">
    <text evidence="1">The sequence shown here is derived from an EMBL/GenBank/DDBJ whole genome shotgun (WGS) entry which is preliminary data.</text>
</comment>
<sequence>MLKAEVWPLLSDVAPDSEGGRWEYRVVRSLDGTEFFIAEVYYDGDRLSWVDDSRNALRWDRYDDLKGTVDLIQRAFDKPLLQVTAGDRLIEVTPD</sequence>
<dbReference type="RefSeq" id="WP_268786570.1">
    <property type="nucleotide sequence ID" value="NZ_JAPQYE010000006.1"/>
</dbReference>
<keyword evidence="2" id="KW-1185">Reference proteome</keyword>
<proteinExistence type="predicted"/>
<name>A0ABT4HIM7_MYCIR</name>
<reference evidence="1" key="1">
    <citation type="submission" date="2022-12" db="EMBL/GenBank/DDBJ databases">
        <title>Whole genome sequence of Mycolicibacterium iranicum strain SBH312.</title>
        <authorList>
            <person name="Jani J."/>
            <person name="Arifin Mustapha Z."/>
            <person name="Ahmed K."/>
            <person name="Kai Ling C."/>
        </authorList>
    </citation>
    <scope>NUCLEOTIDE SEQUENCE</scope>
    <source>
        <strain evidence="1">SBH312</strain>
    </source>
</reference>
<organism evidence="1 2">
    <name type="scientific">Mycolicibacterium iranicum</name>
    <name type="common">Mycobacterium iranicum</name>
    <dbReference type="NCBI Taxonomy" id="912594"/>
    <lineage>
        <taxon>Bacteria</taxon>
        <taxon>Bacillati</taxon>
        <taxon>Actinomycetota</taxon>
        <taxon>Actinomycetes</taxon>
        <taxon>Mycobacteriales</taxon>
        <taxon>Mycobacteriaceae</taxon>
        <taxon>Mycolicibacterium</taxon>
    </lineage>
</organism>
<accession>A0ABT4HIM7</accession>
<dbReference type="EMBL" id="JAPQYE010000006">
    <property type="protein sequence ID" value="MCZ0729629.1"/>
    <property type="molecule type" value="Genomic_DNA"/>
</dbReference>
<gene>
    <name evidence="1" type="ORF">OY187_16365</name>
</gene>
<protein>
    <submittedName>
        <fullName evidence="1">Uncharacterized protein</fullName>
    </submittedName>
</protein>
<evidence type="ECO:0000313" key="2">
    <source>
        <dbReference type="Proteomes" id="UP001084650"/>
    </source>
</evidence>
<dbReference type="Proteomes" id="UP001084650">
    <property type="component" value="Unassembled WGS sequence"/>
</dbReference>